<proteinExistence type="predicted"/>
<organism evidence="2 3">
    <name type="scientific">Portunus trituberculatus</name>
    <name type="common">Swimming crab</name>
    <name type="synonym">Neptunus trituberculatus</name>
    <dbReference type="NCBI Taxonomy" id="210409"/>
    <lineage>
        <taxon>Eukaryota</taxon>
        <taxon>Metazoa</taxon>
        <taxon>Ecdysozoa</taxon>
        <taxon>Arthropoda</taxon>
        <taxon>Crustacea</taxon>
        <taxon>Multicrustacea</taxon>
        <taxon>Malacostraca</taxon>
        <taxon>Eumalacostraca</taxon>
        <taxon>Eucarida</taxon>
        <taxon>Decapoda</taxon>
        <taxon>Pleocyemata</taxon>
        <taxon>Brachyura</taxon>
        <taxon>Eubrachyura</taxon>
        <taxon>Portunoidea</taxon>
        <taxon>Portunidae</taxon>
        <taxon>Portuninae</taxon>
        <taxon>Portunus</taxon>
    </lineage>
</organism>
<evidence type="ECO:0000313" key="2">
    <source>
        <dbReference type="EMBL" id="MPC24625.1"/>
    </source>
</evidence>
<dbReference type="Proteomes" id="UP000324222">
    <property type="component" value="Unassembled WGS sequence"/>
</dbReference>
<reference evidence="2 3" key="1">
    <citation type="submission" date="2019-05" db="EMBL/GenBank/DDBJ databases">
        <title>Another draft genome of Portunus trituberculatus and its Hox gene families provides insights of decapod evolution.</title>
        <authorList>
            <person name="Jeong J.-H."/>
            <person name="Song I."/>
            <person name="Kim S."/>
            <person name="Choi T."/>
            <person name="Kim D."/>
            <person name="Ryu S."/>
            <person name="Kim W."/>
        </authorList>
    </citation>
    <scope>NUCLEOTIDE SEQUENCE [LARGE SCALE GENOMIC DNA]</scope>
    <source>
        <tissue evidence="2">Muscle</tissue>
    </source>
</reference>
<feature type="compositionally biased region" description="Basic and acidic residues" evidence="1">
    <location>
        <begin position="98"/>
        <end position="119"/>
    </location>
</feature>
<evidence type="ECO:0000313" key="3">
    <source>
        <dbReference type="Proteomes" id="UP000324222"/>
    </source>
</evidence>
<feature type="compositionally biased region" description="Low complexity" evidence="1">
    <location>
        <begin position="39"/>
        <end position="48"/>
    </location>
</feature>
<comment type="caution">
    <text evidence="2">The sequence shown here is derived from an EMBL/GenBank/DDBJ whole genome shotgun (WGS) entry which is preliminary data.</text>
</comment>
<feature type="region of interest" description="Disordered" evidence="1">
    <location>
        <begin position="1"/>
        <end position="66"/>
    </location>
</feature>
<feature type="region of interest" description="Disordered" evidence="1">
    <location>
        <begin position="93"/>
        <end position="124"/>
    </location>
</feature>
<name>A0A5B7DTM5_PORTR</name>
<gene>
    <name evidence="2" type="ORF">E2C01_017713</name>
</gene>
<dbReference type="EMBL" id="VSRR010001353">
    <property type="protein sequence ID" value="MPC24625.1"/>
    <property type="molecule type" value="Genomic_DNA"/>
</dbReference>
<protein>
    <submittedName>
        <fullName evidence="2">Uncharacterized protein</fullName>
    </submittedName>
</protein>
<evidence type="ECO:0000256" key="1">
    <source>
        <dbReference type="SAM" id="MobiDB-lite"/>
    </source>
</evidence>
<accession>A0A5B7DTM5</accession>
<dbReference type="AlphaFoldDB" id="A0A5B7DTM5"/>
<feature type="compositionally biased region" description="Basic and acidic residues" evidence="1">
    <location>
        <begin position="13"/>
        <end position="29"/>
    </location>
</feature>
<keyword evidence="3" id="KW-1185">Reference proteome</keyword>
<sequence length="184" mass="20133">MSTAVACRGRKGVGSERSDGMSELFREIMRQSNPKLERSPSTLSSTSLRELRRRASVDSMAGEDTDSAQNLEYEVTLGIFVFKAKGCIGKEAGSEMSVQEREQRAEREGGREGGKREGSSPHSIDTGSRVMFLYTLAGAYITVTHCSAAHIHYSGQGWEAMKPWTVPLPNNTWPGVGVATKQRC</sequence>